<dbReference type="GO" id="GO:0005576">
    <property type="term" value="C:extracellular region"/>
    <property type="evidence" value="ECO:0007669"/>
    <property type="project" value="TreeGrafter"/>
</dbReference>
<dbReference type="Gene3D" id="1.20.1280.140">
    <property type="match status" value="1"/>
</dbReference>
<proteinExistence type="predicted"/>
<dbReference type="OrthoDB" id="3485059at2759"/>
<dbReference type="Proteomes" id="UP000242287">
    <property type="component" value="Unassembled WGS sequence"/>
</dbReference>
<evidence type="ECO:0000256" key="1">
    <source>
        <dbReference type="SAM" id="SignalP"/>
    </source>
</evidence>
<gene>
    <name evidence="2" type="ORF">AMATHDRAFT_40345</name>
</gene>
<dbReference type="PANTHER" id="PTHR38123">
    <property type="entry name" value="CELL WALL SERINE-THREONINE-RICH GALACTOMANNOPROTEIN MP1 (AFU_ORTHOLOGUE AFUA_4G03240)"/>
    <property type="match status" value="1"/>
</dbReference>
<dbReference type="AlphaFoldDB" id="A0A2A9NJJ1"/>
<dbReference type="EMBL" id="KZ301991">
    <property type="protein sequence ID" value="PFH51155.1"/>
    <property type="molecule type" value="Genomic_DNA"/>
</dbReference>
<feature type="chain" id="PRO_5012744324" description="Hydrophobic surface binding protein" evidence="1">
    <location>
        <begin position="19"/>
        <end position="181"/>
    </location>
</feature>
<keyword evidence="1" id="KW-0732">Signal</keyword>
<dbReference type="PANTHER" id="PTHR38123:SF1">
    <property type="entry name" value="HYDROPHOBIC SURFACE BINDING PROTEIN"/>
    <property type="match status" value="1"/>
</dbReference>
<organism evidence="2 3">
    <name type="scientific">Amanita thiersii Skay4041</name>
    <dbReference type="NCBI Taxonomy" id="703135"/>
    <lineage>
        <taxon>Eukaryota</taxon>
        <taxon>Fungi</taxon>
        <taxon>Dikarya</taxon>
        <taxon>Basidiomycota</taxon>
        <taxon>Agaricomycotina</taxon>
        <taxon>Agaricomycetes</taxon>
        <taxon>Agaricomycetidae</taxon>
        <taxon>Agaricales</taxon>
        <taxon>Pluteineae</taxon>
        <taxon>Amanitaceae</taxon>
        <taxon>Amanita</taxon>
    </lineage>
</organism>
<dbReference type="InterPro" id="IPR021054">
    <property type="entry name" value="Cell_wall_mannoprotein_1"/>
</dbReference>
<evidence type="ECO:0008006" key="4">
    <source>
        <dbReference type="Google" id="ProtNLM"/>
    </source>
</evidence>
<name>A0A2A9NJJ1_9AGAR</name>
<dbReference type="Pfam" id="PF12296">
    <property type="entry name" value="HsbA"/>
    <property type="match status" value="1"/>
</dbReference>
<feature type="signal peptide" evidence="1">
    <location>
        <begin position="1"/>
        <end position="18"/>
    </location>
</feature>
<evidence type="ECO:0000313" key="2">
    <source>
        <dbReference type="EMBL" id="PFH51155.1"/>
    </source>
</evidence>
<sequence length="181" mass="18985">MRFISGLFLLALATVGVSTPVQRDFNALETDLADISSKTNALDAELTAFPSSDQTEAIAQALDIHNSAVALVDALNHAAGDANVALTDAQATTILGQLQNLEPVIAHALDEVVQKKADFEAIPISGLTALIHQDLVDLQNGVRTFSNALLAITPADQQDPATALSNEIIALFDNPIAVYAS</sequence>
<evidence type="ECO:0000313" key="3">
    <source>
        <dbReference type="Proteomes" id="UP000242287"/>
    </source>
</evidence>
<keyword evidence="3" id="KW-1185">Reference proteome</keyword>
<protein>
    <recommendedName>
        <fullName evidence="4">Hydrophobic surface binding protein</fullName>
    </recommendedName>
</protein>
<accession>A0A2A9NJJ1</accession>
<reference evidence="2 3" key="1">
    <citation type="submission" date="2014-02" db="EMBL/GenBank/DDBJ databases">
        <title>Transposable element dynamics among asymbiotic and ectomycorrhizal Amanita fungi.</title>
        <authorList>
            <consortium name="DOE Joint Genome Institute"/>
            <person name="Hess J."/>
            <person name="Skrede I."/>
            <person name="Wolfe B."/>
            <person name="LaButti K."/>
            <person name="Ohm R.A."/>
            <person name="Grigoriev I.V."/>
            <person name="Pringle A."/>
        </authorList>
    </citation>
    <scope>NUCLEOTIDE SEQUENCE [LARGE SCALE GENOMIC DNA]</scope>
    <source>
        <strain evidence="2 3">SKay4041</strain>
    </source>
</reference>